<reference evidence="1 2" key="1">
    <citation type="submission" date="2017-04" db="EMBL/GenBank/DDBJ databases">
        <authorList>
            <person name="Afonso C.L."/>
            <person name="Miller P.J."/>
            <person name="Scott M.A."/>
            <person name="Spackman E."/>
            <person name="Goraichik I."/>
            <person name="Dimitrov K.M."/>
            <person name="Suarez D.L."/>
            <person name="Swayne D.E."/>
        </authorList>
    </citation>
    <scope>NUCLEOTIDE SEQUENCE [LARGE SCALE GENOMIC DNA]</scope>
    <source>
        <strain evidence="1 2">KR-140</strain>
    </source>
</reference>
<protein>
    <submittedName>
        <fullName evidence="1">Uncharacterized protein</fullName>
    </submittedName>
</protein>
<dbReference type="Proteomes" id="UP000192582">
    <property type="component" value="Unassembled WGS sequence"/>
</dbReference>
<sequence>MRLPLLSPYLMTWAVFTGGAPEPQAQSGLRSAVLPVTLEAARKVTGPAGEKLGYALWHTVVEMGYRCDNMEAYSTTFPALMRDQLKWDLKNNGYTYIVVEEMNQPSGNQTVWRAQKDEATAIGLLMEFPHKNEQNAKGTLTFCEATKLAGPRR</sequence>
<dbReference type="AlphaFoldDB" id="A0A1W1UZZ5"/>
<gene>
    <name evidence="1" type="ORF">SAMN00790413_03772</name>
</gene>
<accession>A0A1W1UZZ5</accession>
<evidence type="ECO:0000313" key="1">
    <source>
        <dbReference type="EMBL" id="SMB86331.1"/>
    </source>
</evidence>
<evidence type="ECO:0000313" key="2">
    <source>
        <dbReference type="Proteomes" id="UP000192582"/>
    </source>
</evidence>
<organism evidence="1 2">
    <name type="scientific">Deinococcus hopiensis KR-140</name>
    <dbReference type="NCBI Taxonomy" id="695939"/>
    <lineage>
        <taxon>Bacteria</taxon>
        <taxon>Thermotogati</taxon>
        <taxon>Deinococcota</taxon>
        <taxon>Deinococci</taxon>
        <taxon>Deinococcales</taxon>
        <taxon>Deinococcaceae</taxon>
        <taxon>Deinococcus</taxon>
    </lineage>
</organism>
<name>A0A1W1UZZ5_9DEIO</name>
<keyword evidence="2" id="KW-1185">Reference proteome</keyword>
<proteinExistence type="predicted"/>
<dbReference type="EMBL" id="FWWU01000008">
    <property type="protein sequence ID" value="SMB86331.1"/>
    <property type="molecule type" value="Genomic_DNA"/>
</dbReference>